<dbReference type="InterPro" id="IPR000618">
    <property type="entry name" value="Insect_cuticle"/>
</dbReference>
<feature type="compositionally biased region" description="Low complexity" evidence="3">
    <location>
        <begin position="628"/>
        <end position="641"/>
    </location>
</feature>
<evidence type="ECO:0000256" key="1">
    <source>
        <dbReference type="ARBA" id="ARBA00022460"/>
    </source>
</evidence>
<feature type="compositionally biased region" description="Low complexity" evidence="3">
    <location>
        <begin position="189"/>
        <end position="206"/>
    </location>
</feature>
<feature type="compositionally biased region" description="Polar residues" evidence="3">
    <location>
        <begin position="280"/>
        <end position="289"/>
    </location>
</feature>
<dbReference type="AlphaFoldDB" id="A0A9C6XV11"/>
<sequence>MYARRVAGVAEPNYHYRYAVASRKTGDVKGAWEKRSGEDVWGAYFLRDPDGHWRTVHYEADSSGFYATVQRRPLYGHNKGKLQPGEMTDADQHQDLEHQGGALELDEAAWQDALLAAKESASEDNHPALQKAKKTLPADETLAEPYQLEESASERSYTSTRTPSSGSDRPPVDKRSYSTRPRPASYTQTSTTLRPTSYSTPPSSYYAGESHQNHQGDEDAPYDSGSAATHARQPYGEGASSYSGLPPSSSYSAPQYEEGAPSYSSSSGRPRGEDDRSYDESSSNYSEQPSGEGSSNAGSSSPYSERPSDEESDSDERQYDRQVEERPTQSEQYRVSEDLRHQDDDGGDRDRPNAYGHSVDDREQQGNQEDEDRGEADDKENEHNPDDDHELVPEQALQGSGHAQTQGHPLQFHRPVYAPESQQQQQIYQQQQLAQLHSAHMQQAAELRVPVGPPQQPILVHGPQHGPARGPAQAQHGGVMEQLLGPAWGEVAGFSKLFEGNDWPGMDRPSPSEVTAQDSQDVPTWVKKERAKARRTQQSKALQGAEREREWERERERERGPGRYGTTPLTAARLTVARPSTFQPATPSSVDLVEAPRPTADWGPQWSFGSKSKVRGKEEASHQKATVAPAQQPQQQQQQQQGHKRGAVKGHNRGPVLFGHALHLSASTPAGDRRAPPKGYVPQAAAPWLHSKAPSRQHPRGLSYAGWVPVSASLQVGAQPLLAPSFGEKKSQADALLGRPGRTRGPSAGASAAAAQELPGAANSAWRPWN</sequence>
<feature type="compositionally biased region" description="Low complexity" evidence="3">
    <location>
        <begin position="290"/>
        <end position="305"/>
    </location>
</feature>
<feature type="compositionally biased region" description="Basic and acidic residues" evidence="3">
    <location>
        <begin position="380"/>
        <end position="392"/>
    </location>
</feature>
<accession>A0A9C6XV11</accession>
<feature type="compositionally biased region" description="Basic and acidic residues" evidence="3">
    <location>
        <begin position="545"/>
        <end position="561"/>
    </location>
</feature>
<feature type="region of interest" description="Disordered" evidence="3">
    <location>
        <begin position="732"/>
        <end position="770"/>
    </location>
</feature>
<dbReference type="GO" id="GO:0031012">
    <property type="term" value="C:extracellular matrix"/>
    <property type="evidence" value="ECO:0007669"/>
    <property type="project" value="TreeGrafter"/>
</dbReference>
<gene>
    <name evidence="5" type="primary">LOC113205504</name>
</gene>
<feature type="compositionally biased region" description="Polar residues" evidence="3">
    <location>
        <begin position="154"/>
        <end position="167"/>
    </location>
</feature>
<keyword evidence="1 2" id="KW-0193">Cuticle</keyword>
<evidence type="ECO:0000256" key="2">
    <source>
        <dbReference type="PROSITE-ProRule" id="PRU00497"/>
    </source>
</evidence>
<feature type="compositionally biased region" description="Polar residues" evidence="3">
    <location>
        <begin position="578"/>
        <end position="589"/>
    </location>
</feature>
<keyword evidence="4" id="KW-1185">Reference proteome</keyword>
<dbReference type="Proteomes" id="UP000504606">
    <property type="component" value="Unplaced"/>
</dbReference>
<organism evidence="4 5">
    <name type="scientific">Frankliniella occidentalis</name>
    <name type="common">Western flower thrips</name>
    <name type="synonym">Euthrips occidentalis</name>
    <dbReference type="NCBI Taxonomy" id="133901"/>
    <lineage>
        <taxon>Eukaryota</taxon>
        <taxon>Metazoa</taxon>
        <taxon>Ecdysozoa</taxon>
        <taxon>Arthropoda</taxon>
        <taxon>Hexapoda</taxon>
        <taxon>Insecta</taxon>
        <taxon>Pterygota</taxon>
        <taxon>Neoptera</taxon>
        <taxon>Paraneoptera</taxon>
        <taxon>Thysanoptera</taxon>
        <taxon>Terebrantia</taxon>
        <taxon>Thripoidea</taxon>
        <taxon>Thripidae</taxon>
        <taxon>Frankliniella</taxon>
    </lineage>
</organism>
<evidence type="ECO:0000313" key="5">
    <source>
        <dbReference type="RefSeq" id="XP_052131621.1"/>
    </source>
</evidence>
<feature type="compositionally biased region" description="Polar residues" evidence="3">
    <location>
        <begin position="512"/>
        <end position="522"/>
    </location>
</feature>
<feature type="compositionally biased region" description="Basic residues" evidence="3">
    <location>
        <begin position="642"/>
        <end position="652"/>
    </location>
</feature>
<feature type="compositionally biased region" description="Basic and acidic residues" evidence="3">
    <location>
        <begin position="315"/>
        <end position="364"/>
    </location>
</feature>
<dbReference type="GO" id="GO:0042302">
    <property type="term" value="F:structural constituent of cuticle"/>
    <property type="evidence" value="ECO:0007669"/>
    <property type="project" value="UniProtKB-UniRule"/>
</dbReference>
<dbReference type="Pfam" id="PF00379">
    <property type="entry name" value="Chitin_bind_4"/>
    <property type="match status" value="1"/>
</dbReference>
<name>A0A9C6XV11_FRAOC</name>
<proteinExistence type="predicted"/>
<dbReference type="RefSeq" id="XP_052131621.1">
    <property type="nucleotide sequence ID" value="XM_052275661.1"/>
</dbReference>
<reference evidence="5" key="1">
    <citation type="submission" date="2025-08" db="UniProtKB">
        <authorList>
            <consortium name="RefSeq"/>
        </authorList>
    </citation>
    <scope>IDENTIFICATION</scope>
    <source>
        <tissue evidence="5">Whole organism</tissue>
    </source>
</reference>
<dbReference type="PROSITE" id="PS51155">
    <property type="entry name" value="CHIT_BIND_RR_2"/>
    <property type="match status" value="1"/>
</dbReference>
<dbReference type="PROSITE" id="PS00233">
    <property type="entry name" value="CHIT_BIND_RR_1"/>
    <property type="match status" value="1"/>
</dbReference>
<dbReference type="InterPro" id="IPR051217">
    <property type="entry name" value="Insect_Cuticle_Struc_Prot"/>
</dbReference>
<feature type="compositionally biased region" description="Low complexity" evidence="3">
    <location>
        <begin position="421"/>
        <end position="431"/>
    </location>
</feature>
<protein>
    <submittedName>
        <fullName evidence="5">Ataxin-2 homolog</fullName>
    </submittedName>
</protein>
<dbReference type="GO" id="GO:0005615">
    <property type="term" value="C:extracellular space"/>
    <property type="evidence" value="ECO:0007669"/>
    <property type="project" value="TreeGrafter"/>
</dbReference>
<dbReference type="InterPro" id="IPR031311">
    <property type="entry name" value="CHIT_BIND_RR_consensus"/>
</dbReference>
<feature type="compositionally biased region" description="Polar residues" evidence="3">
    <location>
        <begin position="397"/>
        <end position="408"/>
    </location>
</feature>
<feature type="compositionally biased region" description="Low complexity" evidence="3">
    <location>
        <begin position="745"/>
        <end position="762"/>
    </location>
</feature>
<feature type="compositionally biased region" description="Low complexity" evidence="3">
    <location>
        <begin position="238"/>
        <end position="269"/>
    </location>
</feature>
<feature type="compositionally biased region" description="Acidic residues" evidence="3">
    <location>
        <begin position="368"/>
        <end position="379"/>
    </location>
</feature>
<feature type="region of interest" description="Disordered" evidence="3">
    <location>
        <begin position="499"/>
        <end position="703"/>
    </location>
</feature>
<feature type="region of interest" description="Disordered" evidence="3">
    <location>
        <begin position="452"/>
        <end position="475"/>
    </location>
</feature>
<evidence type="ECO:0000256" key="3">
    <source>
        <dbReference type="SAM" id="MobiDB-lite"/>
    </source>
</evidence>
<evidence type="ECO:0000313" key="4">
    <source>
        <dbReference type="Proteomes" id="UP000504606"/>
    </source>
</evidence>
<dbReference type="PANTHER" id="PTHR12236">
    <property type="entry name" value="STRUCTURAL CONTITUENT OF CUTICLE"/>
    <property type="match status" value="1"/>
</dbReference>
<feature type="compositionally biased region" description="Basic and acidic residues" evidence="3">
    <location>
        <begin position="270"/>
        <end position="279"/>
    </location>
</feature>
<dbReference type="PANTHER" id="PTHR12236:SF86">
    <property type="entry name" value="CCP84AC-RELATED"/>
    <property type="match status" value="1"/>
</dbReference>
<dbReference type="OrthoDB" id="10632996at2759"/>
<dbReference type="KEGG" id="foc:113205504"/>
<dbReference type="GeneID" id="113205504"/>
<feature type="region of interest" description="Disordered" evidence="3">
    <location>
        <begin position="118"/>
        <end position="431"/>
    </location>
</feature>